<dbReference type="GO" id="GO:0004777">
    <property type="term" value="F:succinate-semialdehyde dehydrogenase (NAD+) activity"/>
    <property type="evidence" value="ECO:0007669"/>
    <property type="project" value="TreeGrafter"/>
</dbReference>
<evidence type="ECO:0000256" key="1">
    <source>
        <dbReference type="ARBA" id="ARBA00023002"/>
    </source>
</evidence>
<gene>
    <name evidence="6" type="ORF">FF36_01291</name>
</gene>
<dbReference type="Pfam" id="PF00171">
    <property type="entry name" value="Aldedh"/>
    <property type="match status" value="1"/>
</dbReference>
<dbReference type="Gene3D" id="3.40.309.10">
    <property type="entry name" value="Aldehyde Dehydrogenase, Chain A, domain 2"/>
    <property type="match status" value="1"/>
</dbReference>
<keyword evidence="7" id="KW-1185">Reference proteome</keyword>
<dbReference type="InterPro" id="IPR050740">
    <property type="entry name" value="Aldehyde_DH_Superfamily"/>
</dbReference>
<reference evidence="6 7" key="2">
    <citation type="journal article" date="2016" name="Genome Announc.">
        <title>Permanent Draft Genome Sequences for Two Variants of Frankia sp. Strain CpI1, the First Frankia Strain Isolated from Root Nodules of Comptonia peregrina.</title>
        <authorList>
            <person name="Oshone R."/>
            <person name="Hurst S.G.IV."/>
            <person name="Abebe-Akele F."/>
            <person name="Simpson S."/>
            <person name="Morris K."/>
            <person name="Thomas W.K."/>
            <person name="Tisa L.S."/>
        </authorList>
    </citation>
    <scope>NUCLEOTIDE SEQUENCE [LARGE SCALE GENOMIC DNA]</scope>
    <source>
        <strain evidence="7">CpI1-S</strain>
    </source>
</reference>
<evidence type="ECO:0000256" key="2">
    <source>
        <dbReference type="PROSITE-ProRule" id="PRU10007"/>
    </source>
</evidence>
<dbReference type="PROSITE" id="PS00687">
    <property type="entry name" value="ALDEHYDE_DEHYDR_GLU"/>
    <property type="match status" value="1"/>
</dbReference>
<dbReference type="InterPro" id="IPR015590">
    <property type="entry name" value="Aldehyde_DH_dom"/>
</dbReference>
<dbReference type="SUPFAM" id="SSF53720">
    <property type="entry name" value="ALDH-like"/>
    <property type="match status" value="1"/>
</dbReference>
<dbReference type="CDD" id="cd07099">
    <property type="entry name" value="ALDH_DDALDH"/>
    <property type="match status" value="1"/>
</dbReference>
<feature type="region of interest" description="Disordered" evidence="4">
    <location>
        <begin position="1"/>
        <end position="42"/>
    </location>
</feature>
<organism evidence="6 7">
    <name type="scientific">Frankia torreyi</name>
    <dbReference type="NCBI Taxonomy" id="1856"/>
    <lineage>
        <taxon>Bacteria</taxon>
        <taxon>Bacillati</taxon>
        <taxon>Actinomycetota</taxon>
        <taxon>Actinomycetes</taxon>
        <taxon>Frankiales</taxon>
        <taxon>Frankiaceae</taxon>
        <taxon>Frankia</taxon>
    </lineage>
</organism>
<dbReference type="Gene3D" id="3.40.605.10">
    <property type="entry name" value="Aldehyde Dehydrogenase, Chain A, domain 1"/>
    <property type="match status" value="1"/>
</dbReference>
<dbReference type="GO" id="GO:0004029">
    <property type="term" value="F:aldehyde dehydrogenase (NAD+) activity"/>
    <property type="evidence" value="ECO:0007669"/>
    <property type="project" value="UniProtKB-EC"/>
</dbReference>
<feature type="domain" description="Aldehyde dehydrogenase" evidence="5">
    <location>
        <begin position="65"/>
        <end position="519"/>
    </location>
</feature>
<evidence type="ECO:0000313" key="6">
    <source>
        <dbReference type="EMBL" id="KJE24216.1"/>
    </source>
</evidence>
<dbReference type="InterPro" id="IPR016162">
    <property type="entry name" value="Ald_DH_N"/>
</dbReference>
<accession>A0A0D8BJC3</accession>
<dbReference type="PATRIC" id="fig|1502723.3.peg.5515"/>
<proteinExistence type="inferred from homology"/>
<evidence type="ECO:0000259" key="5">
    <source>
        <dbReference type="Pfam" id="PF00171"/>
    </source>
</evidence>
<dbReference type="PANTHER" id="PTHR43353:SF6">
    <property type="entry name" value="CYTOPLASMIC ALDEHYDE DEHYDROGENASE (EUROFUNG)"/>
    <property type="match status" value="1"/>
</dbReference>
<dbReference type="Proteomes" id="UP000032545">
    <property type="component" value="Unassembled WGS sequence"/>
</dbReference>
<comment type="similarity">
    <text evidence="3">Belongs to the aldehyde dehydrogenase family.</text>
</comment>
<dbReference type="PANTHER" id="PTHR43353">
    <property type="entry name" value="SUCCINATE-SEMIALDEHYDE DEHYDROGENASE, MITOCHONDRIAL"/>
    <property type="match status" value="1"/>
</dbReference>
<evidence type="ECO:0000256" key="4">
    <source>
        <dbReference type="SAM" id="MobiDB-lite"/>
    </source>
</evidence>
<evidence type="ECO:0000313" key="7">
    <source>
        <dbReference type="Proteomes" id="UP000032545"/>
    </source>
</evidence>
<name>A0A0D8BJC3_9ACTN</name>
<reference evidence="7" key="1">
    <citation type="submission" date="2015-02" db="EMBL/GenBank/DDBJ databases">
        <title>Draft Genome of Frankia sp. CpI1-S.</title>
        <authorList>
            <person name="Oshone R.T."/>
            <person name="Ngom M."/>
            <person name="Ghodhbane-Gtari F."/>
            <person name="Gtari M."/>
            <person name="Morris K."/>
            <person name="Thomas K."/>
            <person name="Sen A."/>
            <person name="Tisa L.S."/>
        </authorList>
    </citation>
    <scope>NUCLEOTIDE SEQUENCE [LARGE SCALE GENOMIC DNA]</scope>
    <source>
        <strain evidence="7">CpI1-S</strain>
    </source>
</reference>
<dbReference type="AlphaFoldDB" id="A0A0D8BJC3"/>
<protein>
    <submittedName>
        <fullName evidence="6">NAD-dependent aldehyde dehydrogenase</fullName>
        <ecNumber evidence="6">1.2.1.3</ecNumber>
    </submittedName>
</protein>
<comment type="caution">
    <text evidence="6">The sequence shown here is derived from an EMBL/GenBank/DDBJ whole genome shotgun (WGS) entry which is preliminary data.</text>
</comment>
<dbReference type="InterPro" id="IPR029510">
    <property type="entry name" value="Ald_DH_CS_GLU"/>
</dbReference>
<dbReference type="GO" id="GO:0009450">
    <property type="term" value="P:gamma-aminobutyric acid catabolic process"/>
    <property type="evidence" value="ECO:0007669"/>
    <property type="project" value="TreeGrafter"/>
</dbReference>
<dbReference type="EC" id="1.2.1.3" evidence="6"/>
<keyword evidence="1 3" id="KW-0560">Oxidoreductase</keyword>
<sequence>MTTPEGHAVRQPVSTSPGEPGEVAGHGAQAAEVPGQPAAAGASTSRAGAAAGVLPGAAADLAAAADSTFASTNPVTGAVVGHFPVCSPRRVSAAVAAARDAAPWWAGLGAAARRDHLLRWAAHLARHDRELVELLHAENGKTAADARIELLLTLEHIRWAARHAGRVLRTRRVLPGPFLANYTARVEYRPLGVVGVIGPWNYPLLTPVGSIAYALAAGNPVVFKPSEYTPALGSRLAQSFAAANPDAPAGVLGVVTGFADTGAALCAAGVDKIAFTGSAASGRMVMATCAQSLTPVVIECGGKDPCIVADDADVVAAARAAVWGAMANAGQTCAGVERIYVTAAVAEQFLAEVRRALAAVRPGDGPGASYGPMTMPGQAAVVRRHVSDALARGATALLGGVDAVGETFIAPIVLVDVPEDSPAVQEETFGPVVTVRTVADVDEAVALANGTPYALGATVFSRHRGDEIARRLDAGMVSVNAVLSFAGIPALPFGGSGESGFGRVHGAEGLREFARPRSVATLRLPLPGMTLTTFQRPPGLLAAVSWVAGRRHGRGPSARRGR</sequence>
<dbReference type="InterPro" id="IPR016161">
    <property type="entry name" value="Ald_DH/histidinol_DH"/>
</dbReference>
<dbReference type="InterPro" id="IPR016163">
    <property type="entry name" value="Ald_DH_C"/>
</dbReference>
<dbReference type="EMBL" id="JYFN01000007">
    <property type="protein sequence ID" value="KJE24216.1"/>
    <property type="molecule type" value="Genomic_DNA"/>
</dbReference>
<feature type="active site" evidence="2">
    <location>
        <position position="299"/>
    </location>
</feature>
<evidence type="ECO:0000256" key="3">
    <source>
        <dbReference type="RuleBase" id="RU003345"/>
    </source>
</evidence>